<name>A0A7S2DSB8_9DINO</name>
<evidence type="ECO:0000256" key="1">
    <source>
        <dbReference type="ARBA" id="ARBA00022603"/>
    </source>
</evidence>
<dbReference type="InterPro" id="IPR029063">
    <property type="entry name" value="SAM-dependent_MTases_sf"/>
</dbReference>
<dbReference type="GO" id="GO:0008173">
    <property type="term" value="F:RNA methyltransferase activity"/>
    <property type="evidence" value="ECO:0007669"/>
    <property type="project" value="InterPro"/>
</dbReference>
<evidence type="ECO:0000256" key="2">
    <source>
        <dbReference type="ARBA" id="ARBA00022679"/>
    </source>
</evidence>
<dbReference type="CDD" id="cd02440">
    <property type="entry name" value="AdoMet_MTases"/>
    <property type="match status" value="1"/>
</dbReference>
<dbReference type="SUPFAM" id="SSF53335">
    <property type="entry name" value="S-adenosyl-L-methionine-dependent methyltransferases"/>
    <property type="match status" value="1"/>
</dbReference>
<evidence type="ECO:0000313" key="7">
    <source>
        <dbReference type="EMBL" id="CAD9462844.1"/>
    </source>
</evidence>
<dbReference type="InterPro" id="IPR023267">
    <property type="entry name" value="RCMT"/>
</dbReference>
<keyword evidence="2 5" id="KW-0808">Transferase</keyword>
<dbReference type="GO" id="GO:0001510">
    <property type="term" value="P:RNA methylation"/>
    <property type="evidence" value="ECO:0007669"/>
    <property type="project" value="InterPro"/>
</dbReference>
<keyword evidence="1 5" id="KW-0489">Methyltransferase</keyword>
<dbReference type="PROSITE" id="PS51686">
    <property type="entry name" value="SAM_MT_RSMB_NOP"/>
    <property type="match status" value="1"/>
</dbReference>
<protein>
    <recommendedName>
        <fullName evidence="6">SAM-dependent MTase RsmB/NOP-type domain-containing protein</fullName>
    </recommendedName>
</protein>
<dbReference type="AlphaFoldDB" id="A0A7S2DSB8"/>
<feature type="domain" description="SAM-dependent MTase RsmB/NOP-type" evidence="6">
    <location>
        <begin position="1"/>
        <end position="257"/>
    </location>
</feature>
<sequence>MPCCFITGASAFAAHALDPQPGEAVLDLCAGPGTKALVLASMLFASQAGGQADPSLLERVGLEAGQLDAPAAPTRGRLVLNEPNKVRGTALEGLLSAFLPAEMLAKGGPVTVTKGDVSEKVPIALQRLGPFDKILVDPPCTDARAQAFGGQNNRMEAERDSSKLKRNAELIELLLRCAGTLLRPGGLIVYCTTSLQERENDEAVRRFLRRMNGEFEAEQGEKDQPIQGSMCTAQGTMVLPNQMAQHGPLYFSKLRHKAK</sequence>
<dbReference type="PANTHER" id="PTHR22807">
    <property type="entry name" value="NOP2 YEAST -RELATED NOL1/NOP2/FMU SUN DOMAIN-CONTAINING"/>
    <property type="match status" value="1"/>
</dbReference>
<feature type="binding site" evidence="5">
    <location>
        <position position="137"/>
    </location>
    <ligand>
        <name>S-adenosyl-L-methionine</name>
        <dbReference type="ChEBI" id="CHEBI:59789"/>
    </ligand>
</feature>
<dbReference type="PRINTS" id="PR02008">
    <property type="entry name" value="RCMTFAMILY"/>
</dbReference>
<dbReference type="GO" id="GO:0003723">
    <property type="term" value="F:RNA binding"/>
    <property type="evidence" value="ECO:0007669"/>
    <property type="project" value="UniProtKB-UniRule"/>
</dbReference>
<evidence type="ECO:0000256" key="4">
    <source>
        <dbReference type="ARBA" id="ARBA00022884"/>
    </source>
</evidence>
<organism evidence="7">
    <name type="scientific">Alexandrium andersonii</name>
    <dbReference type="NCBI Taxonomy" id="327968"/>
    <lineage>
        <taxon>Eukaryota</taxon>
        <taxon>Sar</taxon>
        <taxon>Alveolata</taxon>
        <taxon>Dinophyceae</taxon>
        <taxon>Gonyaulacales</taxon>
        <taxon>Pyrocystaceae</taxon>
        <taxon>Alexandrium</taxon>
    </lineage>
</organism>
<keyword evidence="4 5" id="KW-0694">RNA-binding</keyword>
<dbReference type="InterPro" id="IPR001678">
    <property type="entry name" value="MeTrfase_RsmB-F_NOP2_dom"/>
</dbReference>
<dbReference type="PANTHER" id="PTHR22807:SF53">
    <property type="entry name" value="RIBOSOMAL RNA SMALL SUBUNIT METHYLTRANSFERASE B-RELATED"/>
    <property type="match status" value="1"/>
</dbReference>
<dbReference type="EMBL" id="HBGQ01059025">
    <property type="protein sequence ID" value="CAD9462844.1"/>
    <property type="molecule type" value="Transcribed_RNA"/>
</dbReference>
<evidence type="ECO:0000256" key="3">
    <source>
        <dbReference type="ARBA" id="ARBA00022691"/>
    </source>
</evidence>
<reference evidence="7" key="1">
    <citation type="submission" date="2021-01" db="EMBL/GenBank/DDBJ databases">
        <authorList>
            <person name="Corre E."/>
            <person name="Pelletier E."/>
            <person name="Niang G."/>
            <person name="Scheremetjew M."/>
            <person name="Finn R."/>
            <person name="Kale V."/>
            <person name="Holt S."/>
            <person name="Cochrane G."/>
            <person name="Meng A."/>
            <person name="Brown T."/>
            <person name="Cohen L."/>
        </authorList>
    </citation>
    <scope>NUCLEOTIDE SEQUENCE</scope>
    <source>
        <strain evidence="7">CCMP2222</strain>
    </source>
</reference>
<comment type="caution">
    <text evidence="5">Lacks conserved residue(s) required for the propagation of feature annotation.</text>
</comment>
<proteinExistence type="inferred from homology"/>
<dbReference type="Pfam" id="PF01189">
    <property type="entry name" value="Methyltr_RsmB-F"/>
    <property type="match status" value="1"/>
</dbReference>
<dbReference type="Gene3D" id="3.40.50.150">
    <property type="entry name" value="Vaccinia Virus protein VP39"/>
    <property type="match status" value="1"/>
</dbReference>
<accession>A0A7S2DSB8</accession>
<evidence type="ECO:0000256" key="5">
    <source>
        <dbReference type="PROSITE-ProRule" id="PRU01023"/>
    </source>
</evidence>
<evidence type="ECO:0000259" key="6">
    <source>
        <dbReference type="PROSITE" id="PS51686"/>
    </source>
</evidence>
<gene>
    <name evidence="7" type="ORF">AAND1436_LOCUS28534</name>
</gene>
<keyword evidence="3 5" id="KW-0949">S-adenosyl-L-methionine</keyword>
<comment type="similarity">
    <text evidence="5">Belongs to the class I-like SAM-binding methyltransferase superfamily. RsmB/NOP family.</text>
</comment>
<dbReference type="InterPro" id="IPR049560">
    <property type="entry name" value="MeTrfase_RsmB-F_NOP2_cat"/>
</dbReference>
<feature type="binding site" evidence="5">
    <location>
        <position position="82"/>
    </location>
    <ligand>
        <name>S-adenosyl-L-methionine</name>
        <dbReference type="ChEBI" id="CHEBI:59789"/>
    </ligand>
</feature>
<feature type="binding site" evidence="5">
    <location>
        <position position="116"/>
    </location>
    <ligand>
        <name>S-adenosyl-L-methionine</name>
        <dbReference type="ChEBI" id="CHEBI:59789"/>
    </ligand>
</feature>